<keyword evidence="1" id="KW-0812">Transmembrane</keyword>
<evidence type="ECO:0008006" key="4">
    <source>
        <dbReference type="Google" id="ProtNLM"/>
    </source>
</evidence>
<evidence type="ECO:0000313" key="3">
    <source>
        <dbReference type="Proteomes" id="UP000754563"/>
    </source>
</evidence>
<feature type="transmembrane region" description="Helical" evidence="1">
    <location>
        <begin position="254"/>
        <end position="273"/>
    </location>
</feature>
<proteinExistence type="predicted"/>
<evidence type="ECO:0000256" key="1">
    <source>
        <dbReference type="SAM" id="Phobius"/>
    </source>
</evidence>
<evidence type="ECO:0000313" key="2">
    <source>
        <dbReference type="EMBL" id="MCA9386107.1"/>
    </source>
</evidence>
<gene>
    <name evidence="2" type="ORF">KC717_05660</name>
</gene>
<name>A0A955L9G7_9BACT</name>
<feature type="transmembrane region" description="Helical" evidence="1">
    <location>
        <begin position="12"/>
        <end position="34"/>
    </location>
</feature>
<keyword evidence="1" id="KW-1133">Transmembrane helix</keyword>
<feature type="transmembrane region" description="Helical" evidence="1">
    <location>
        <begin position="66"/>
        <end position="85"/>
    </location>
</feature>
<dbReference type="EMBL" id="JAGQLH010000079">
    <property type="protein sequence ID" value="MCA9386107.1"/>
    <property type="molecule type" value="Genomic_DNA"/>
</dbReference>
<reference evidence="2" key="2">
    <citation type="journal article" date="2021" name="Microbiome">
        <title>Successional dynamics and alternative stable states in a saline activated sludge microbial community over 9 years.</title>
        <authorList>
            <person name="Wang Y."/>
            <person name="Ye J."/>
            <person name="Ju F."/>
            <person name="Liu L."/>
            <person name="Boyd J.A."/>
            <person name="Deng Y."/>
            <person name="Parks D.H."/>
            <person name="Jiang X."/>
            <person name="Yin X."/>
            <person name="Woodcroft B.J."/>
            <person name="Tyson G.W."/>
            <person name="Hugenholtz P."/>
            <person name="Polz M.F."/>
            <person name="Zhang T."/>
        </authorList>
    </citation>
    <scope>NUCLEOTIDE SEQUENCE</scope>
    <source>
        <strain evidence="2">HKST-UBA11</strain>
    </source>
</reference>
<keyword evidence="1" id="KW-0472">Membrane</keyword>
<accession>A0A955L9G7</accession>
<dbReference type="Proteomes" id="UP000754563">
    <property type="component" value="Unassembled WGS sequence"/>
</dbReference>
<comment type="caution">
    <text evidence="2">The sequence shown here is derived from an EMBL/GenBank/DDBJ whole genome shotgun (WGS) entry which is preliminary data.</text>
</comment>
<dbReference type="AlphaFoldDB" id="A0A955L9G7"/>
<sequence>MQTRNNYHSKKNISFLLIIILGVTYSTGIIISLFNTIPGFLSQLGLVIHYRNDLQGLFELCTSQNFILNSGVALVSLLLFVKIIWGIGRTVANLFVTKKYIQGLSKKRKQKYFELEDSSIHAFSFGNLVPDIFISSNVKKQLTSREFSVLLNHEMYHKSSLDPFKKFITEIIRNILPPFPGRNNLFKNYDVLTEIAADEYTIENGATKKDIFSTTLKVLKLGTTPNLSLASNFGFHNNRFEILNKDRPFTTIQYFFVLFLVIITSNLVGYRLVSAEAVIQCESISDNCMTESNTIETFNPVTDIHTDQHICEIVNQSSYLNFSKKT</sequence>
<reference evidence="2" key="1">
    <citation type="submission" date="2020-04" db="EMBL/GenBank/DDBJ databases">
        <authorList>
            <person name="Zhang T."/>
        </authorList>
    </citation>
    <scope>NUCLEOTIDE SEQUENCE</scope>
    <source>
        <strain evidence="2">HKST-UBA11</strain>
    </source>
</reference>
<protein>
    <recommendedName>
        <fullName evidence="4">M56 family metallopeptidase</fullName>
    </recommendedName>
</protein>
<organism evidence="2 3">
    <name type="scientific">Candidatus Dojkabacteria bacterium</name>
    <dbReference type="NCBI Taxonomy" id="2099670"/>
    <lineage>
        <taxon>Bacteria</taxon>
        <taxon>Candidatus Dojkabacteria</taxon>
    </lineage>
</organism>